<protein>
    <submittedName>
        <fullName evidence="2">Uncharacterized protein</fullName>
    </submittedName>
</protein>
<keyword evidence="3" id="KW-1185">Reference proteome</keyword>
<reference evidence="2" key="1">
    <citation type="submission" date="2023-03" db="EMBL/GenBank/DDBJ databases">
        <title>Amycolatopsis taiwanensis NBRC 103393.</title>
        <authorList>
            <person name="Ichikawa N."/>
            <person name="Sato H."/>
            <person name="Tonouchi N."/>
        </authorList>
    </citation>
    <scope>NUCLEOTIDE SEQUENCE</scope>
    <source>
        <strain evidence="2">NBRC 103393</strain>
    </source>
</reference>
<sequence>MNHQSLTCIEVAMFKRLISVVAAGVLALLGLSAVPAQASPGPTHNLTPASSSSPRASRIALHANPLASTDYSCNTPVTFFTYQECATTTVPAGESLWLSVYLSSDVTAGDFNIDDASGTILGVSPTVYAGPGDIMTQVWTNNTGADAFVIVWGSSDGALQSGTMNGAYSVMP</sequence>
<proteinExistence type="predicted"/>
<feature type="signal peptide" evidence="1">
    <location>
        <begin position="1"/>
        <end position="38"/>
    </location>
</feature>
<evidence type="ECO:0000313" key="3">
    <source>
        <dbReference type="Proteomes" id="UP001165136"/>
    </source>
</evidence>
<comment type="caution">
    <text evidence="2">The sequence shown here is derived from an EMBL/GenBank/DDBJ whole genome shotgun (WGS) entry which is preliminary data.</text>
</comment>
<feature type="chain" id="PRO_5040720246" evidence="1">
    <location>
        <begin position="39"/>
        <end position="172"/>
    </location>
</feature>
<dbReference type="AlphaFoldDB" id="A0A9W6RAM1"/>
<keyword evidence="1" id="KW-0732">Signal</keyword>
<name>A0A9W6RAM1_9PSEU</name>
<gene>
    <name evidence="2" type="ORF">Atai01_70840</name>
</gene>
<evidence type="ECO:0000256" key="1">
    <source>
        <dbReference type="SAM" id="SignalP"/>
    </source>
</evidence>
<organism evidence="2 3">
    <name type="scientific">Amycolatopsis taiwanensis</name>
    <dbReference type="NCBI Taxonomy" id="342230"/>
    <lineage>
        <taxon>Bacteria</taxon>
        <taxon>Bacillati</taxon>
        <taxon>Actinomycetota</taxon>
        <taxon>Actinomycetes</taxon>
        <taxon>Pseudonocardiales</taxon>
        <taxon>Pseudonocardiaceae</taxon>
        <taxon>Amycolatopsis</taxon>
    </lineage>
</organism>
<dbReference type="Proteomes" id="UP001165136">
    <property type="component" value="Unassembled WGS sequence"/>
</dbReference>
<dbReference type="EMBL" id="BSTI01000023">
    <property type="protein sequence ID" value="GLY70465.1"/>
    <property type="molecule type" value="Genomic_DNA"/>
</dbReference>
<evidence type="ECO:0000313" key="2">
    <source>
        <dbReference type="EMBL" id="GLY70465.1"/>
    </source>
</evidence>
<accession>A0A9W6RAM1</accession>